<dbReference type="InterPro" id="IPR001932">
    <property type="entry name" value="PPM-type_phosphatase-like_dom"/>
</dbReference>
<feature type="domain" description="PPM-type phosphatase" evidence="2">
    <location>
        <begin position="160"/>
        <end position="406"/>
    </location>
</feature>
<sequence>MTGTTVLVISDHELPTPELDGLFATGEFEPRHRTAGEVMTHPAQALGAEVALVSASLGLQRVALISQRLADACSSPTVLVFPQGDLAALESCVLGGFDYVVAPYQPALLRSRMSSCRERRRLARAVEEMAAAASLREYEQDLDLAREIQAGFLPDALPAPRGWDLSARTKPARQVGGDFYDAFELVNGRRVGFVVADVCDKGVGAALFMALIRTLLRHTAEHTGGWDAHDLEPDVGAAAAAAALTPLLSVGAGPLVQAVVGTNRYLARNHLRQGYFATLFFGVLDPVSGALLYINGGHNPPVLARAGGGHVLLQPTGPAVGMLADSGYLLHHVNLDPGDSLLVYTDGVVEARDTAGAQFGMEQLVRIACGSAPSASGLLDRVDSGLHDHIGTAEQFDDITMMALRREVPAPSR</sequence>
<dbReference type="GO" id="GO:0004722">
    <property type="term" value="F:protein serine/threonine phosphatase activity"/>
    <property type="evidence" value="ECO:0007669"/>
    <property type="project" value="UniProtKB-EC"/>
</dbReference>
<evidence type="ECO:0000313" key="4">
    <source>
        <dbReference type="Proteomes" id="UP001596220"/>
    </source>
</evidence>
<dbReference type="EC" id="3.1.3.16" evidence="3"/>
<reference evidence="4" key="1">
    <citation type="journal article" date="2019" name="Int. J. Syst. Evol. Microbiol.">
        <title>The Global Catalogue of Microorganisms (GCM) 10K type strain sequencing project: providing services to taxonomists for standard genome sequencing and annotation.</title>
        <authorList>
            <consortium name="The Broad Institute Genomics Platform"/>
            <consortium name="The Broad Institute Genome Sequencing Center for Infectious Disease"/>
            <person name="Wu L."/>
            <person name="Ma J."/>
        </authorList>
    </citation>
    <scope>NUCLEOTIDE SEQUENCE [LARGE SCALE GENOMIC DNA]</scope>
    <source>
        <strain evidence="4">CGMCC 4.7246</strain>
    </source>
</reference>
<name>A0ABW1PD31_9PSEU</name>
<dbReference type="InterPro" id="IPR052016">
    <property type="entry name" value="Bact_Sigma-Reg"/>
</dbReference>
<dbReference type="PANTHER" id="PTHR43156">
    <property type="entry name" value="STAGE II SPORULATION PROTEIN E-RELATED"/>
    <property type="match status" value="1"/>
</dbReference>
<evidence type="ECO:0000256" key="1">
    <source>
        <dbReference type="ARBA" id="ARBA00022801"/>
    </source>
</evidence>
<evidence type="ECO:0000313" key="3">
    <source>
        <dbReference type="EMBL" id="MFC6093550.1"/>
    </source>
</evidence>
<accession>A0ABW1PD31</accession>
<protein>
    <submittedName>
        <fullName evidence="3">PP2C family protein-serine/threonine phosphatase</fullName>
        <ecNumber evidence="3">3.1.3.16</ecNumber>
    </submittedName>
</protein>
<dbReference type="EMBL" id="JBHSQO010000045">
    <property type="protein sequence ID" value="MFC6093550.1"/>
    <property type="molecule type" value="Genomic_DNA"/>
</dbReference>
<dbReference type="SUPFAM" id="SSF81606">
    <property type="entry name" value="PP2C-like"/>
    <property type="match status" value="1"/>
</dbReference>
<dbReference type="SMART" id="SM00331">
    <property type="entry name" value="PP2C_SIG"/>
    <property type="match status" value="1"/>
</dbReference>
<comment type="caution">
    <text evidence="3">The sequence shown here is derived from an EMBL/GenBank/DDBJ whole genome shotgun (WGS) entry which is preliminary data.</text>
</comment>
<keyword evidence="4" id="KW-1185">Reference proteome</keyword>
<gene>
    <name evidence="3" type="ORF">ACFP3R_30130</name>
</gene>
<dbReference type="RefSeq" id="WP_380640861.1">
    <property type="nucleotide sequence ID" value="NZ_JBHSQO010000045.1"/>
</dbReference>
<proteinExistence type="predicted"/>
<organism evidence="3 4">
    <name type="scientific">Saccharothrix lopnurensis</name>
    <dbReference type="NCBI Taxonomy" id="1670621"/>
    <lineage>
        <taxon>Bacteria</taxon>
        <taxon>Bacillati</taxon>
        <taxon>Actinomycetota</taxon>
        <taxon>Actinomycetes</taxon>
        <taxon>Pseudonocardiales</taxon>
        <taxon>Pseudonocardiaceae</taxon>
        <taxon>Saccharothrix</taxon>
    </lineage>
</organism>
<dbReference type="PANTHER" id="PTHR43156:SF2">
    <property type="entry name" value="STAGE II SPORULATION PROTEIN E"/>
    <property type="match status" value="1"/>
</dbReference>
<evidence type="ECO:0000259" key="2">
    <source>
        <dbReference type="SMART" id="SM00331"/>
    </source>
</evidence>
<dbReference type="Gene3D" id="3.60.40.10">
    <property type="entry name" value="PPM-type phosphatase domain"/>
    <property type="match status" value="1"/>
</dbReference>
<keyword evidence="1 3" id="KW-0378">Hydrolase</keyword>
<dbReference type="InterPro" id="IPR036457">
    <property type="entry name" value="PPM-type-like_dom_sf"/>
</dbReference>
<dbReference type="Pfam" id="PF07228">
    <property type="entry name" value="SpoIIE"/>
    <property type="match status" value="1"/>
</dbReference>
<dbReference type="Proteomes" id="UP001596220">
    <property type="component" value="Unassembled WGS sequence"/>
</dbReference>